<accession>A0A1R0KL12</accession>
<protein>
    <submittedName>
        <fullName evidence="1">Uncharacterized protein</fullName>
    </submittedName>
</protein>
<organism evidence="1 2">
    <name type="scientific">Amycolatopsis coloradensis</name>
    <dbReference type="NCBI Taxonomy" id="76021"/>
    <lineage>
        <taxon>Bacteria</taxon>
        <taxon>Bacillati</taxon>
        <taxon>Actinomycetota</taxon>
        <taxon>Actinomycetes</taxon>
        <taxon>Pseudonocardiales</taxon>
        <taxon>Pseudonocardiaceae</taxon>
        <taxon>Amycolatopsis</taxon>
    </lineage>
</organism>
<comment type="caution">
    <text evidence="1">The sequence shown here is derived from an EMBL/GenBank/DDBJ whole genome shotgun (WGS) entry which is preliminary data.</text>
</comment>
<proteinExistence type="predicted"/>
<evidence type="ECO:0000313" key="2">
    <source>
        <dbReference type="Proteomes" id="UP000187486"/>
    </source>
</evidence>
<dbReference type="OrthoDB" id="3420984at2"/>
<sequence length="71" mass="8311">MGHHWIDLARGFQLHGDRARSLQALQLARQVSPQQTRYHPHIRETVITLAEQDRRRSETLAGFARWANIKI</sequence>
<keyword evidence="2" id="KW-1185">Reference proteome</keyword>
<dbReference type="AlphaFoldDB" id="A0A1R0KL12"/>
<dbReference type="Proteomes" id="UP000187486">
    <property type="component" value="Unassembled WGS sequence"/>
</dbReference>
<reference evidence="1 2" key="1">
    <citation type="submission" date="2016-01" db="EMBL/GenBank/DDBJ databases">
        <title>Amycolatopsis coloradensis genome sequencing and assembly.</title>
        <authorList>
            <person name="Mayilraj S."/>
        </authorList>
    </citation>
    <scope>NUCLEOTIDE SEQUENCE [LARGE SCALE GENOMIC DNA]</scope>
    <source>
        <strain evidence="1 2">DSM 44225</strain>
    </source>
</reference>
<gene>
    <name evidence="1" type="ORF">BS329_25925</name>
</gene>
<name>A0A1R0KL12_9PSEU</name>
<dbReference type="STRING" id="76021.BS329_25925"/>
<evidence type="ECO:0000313" key="1">
    <source>
        <dbReference type="EMBL" id="OLZ47367.1"/>
    </source>
</evidence>
<dbReference type="EMBL" id="MQUQ01000015">
    <property type="protein sequence ID" value="OLZ47367.1"/>
    <property type="molecule type" value="Genomic_DNA"/>
</dbReference>
<dbReference type="RefSeq" id="WP_076163871.1">
    <property type="nucleotide sequence ID" value="NZ_JBEZVB010000003.1"/>
</dbReference>